<name>A0A386ZEE4_9NOCA</name>
<accession>A0A386ZEE4</accession>
<sequence>MQVIDMMRRFARDRRPLETRSRAWLGAISLAVITVVVAATTAVTQLHLGELTYAAEFGQAAGIRKGDQVTVAGVPVGTVDGTKLAGDRVVVTMKIHRDVPVGPDSSAAIKLTSVLGSREVVLKPAGKGSLPGRRIPLAHTTVPYDLQKLLQDSTTTFEQVDADQFARSMQSLAAQLSQTPGVLPDALANVQNLSAVIADRRDDIGALLRNTAQLATILGNQQSDIGALVTQGGALIHEIVSRRDAVVRLLNAATTLVNTAHGVLAVDHGDLDGMLTDIRTLTSMLGDHDALLRNMFQVMPVALRNIANATGSGPFLDFLLPGGLMMDSWMCAIAAQADAHGVPHDLETFKDCR</sequence>
<organism evidence="3 4">
    <name type="scientific">Nocardia yunnanensis</name>
    <dbReference type="NCBI Taxonomy" id="2382165"/>
    <lineage>
        <taxon>Bacteria</taxon>
        <taxon>Bacillati</taxon>
        <taxon>Actinomycetota</taxon>
        <taxon>Actinomycetes</taxon>
        <taxon>Mycobacteriales</taxon>
        <taxon>Nocardiaceae</taxon>
        <taxon>Nocardia</taxon>
    </lineage>
</organism>
<reference evidence="3 4" key="1">
    <citation type="submission" date="2018-09" db="EMBL/GenBank/DDBJ databases">
        <title>Nocardia yunnanensis sp. nov., an actinomycete isolated from a soil sample.</title>
        <authorList>
            <person name="Zhang J."/>
        </authorList>
    </citation>
    <scope>NUCLEOTIDE SEQUENCE [LARGE SCALE GENOMIC DNA]</scope>
    <source>
        <strain evidence="3 4">CFHS0054</strain>
    </source>
</reference>
<dbReference type="AlphaFoldDB" id="A0A386ZEE4"/>
<keyword evidence="4" id="KW-1185">Reference proteome</keyword>
<dbReference type="PANTHER" id="PTHR33371:SF18">
    <property type="entry name" value="MCE-FAMILY PROTEIN MCE3C"/>
    <property type="match status" value="1"/>
</dbReference>
<dbReference type="InterPro" id="IPR003399">
    <property type="entry name" value="Mce/MlaD"/>
</dbReference>
<dbReference type="Proteomes" id="UP000267164">
    <property type="component" value="Chromosome"/>
</dbReference>
<feature type="domain" description="Mammalian cell entry C-terminal" evidence="2">
    <location>
        <begin position="131"/>
        <end position="312"/>
    </location>
</feature>
<proteinExistence type="predicted"/>
<dbReference type="EMBL" id="CP032568">
    <property type="protein sequence ID" value="AYF75484.1"/>
    <property type="molecule type" value="Genomic_DNA"/>
</dbReference>
<dbReference type="InterPro" id="IPR005693">
    <property type="entry name" value="Mce"/>
</dbReference>
<dbReference type="InterPro" id="IPR024516">
    <property type="entry name" value="Mce_C"/>
</dbReference>
<dbReference type="GO" id="GO:0005576">
    <property type="term" value="C:extracellular region"/>
    <property type="evidence" value="ECO:0007669"/>
    <property type="project" value="TreeGrafter"/>
</dbReference>
<evidence type="ECO:0000259" key="1">
    <source>
        <dbReference type="Pfam" id="PF02470"/>
    </source>
</evidence>
<dbReference type="NCBIfam" id="TIGR00996">
    <property type="entry name" value="Mtu_fam_mce"/>
    <property type="match status" value="1"/>
</dbReference>
<evidence type="ECO:0000259" key="2">
    <source>
        <dbReference type="Pfam" id="PF11887"/>
    </source>
</evidence>
<dbReference type="KEGG" id="nyu:D7D52_18315"/>
<dbReference type="PANTHER" id="PTHR33371">
    <property type="entry name" value="INTERMEMBRANE PHOSPHOLIPID TRANSPORT SYSTEM BINDING PROTEIN MLAD-RELATED"/>
    <property type="match status" value="1"/>
</dbReference>
<protein>
    <submittedName>
        <fullName evidence="3">MCE family protein</fullName>
    </submittedName>
</protein>
<dbReference type="Pfam" id="PF11887">
    <property type="entry name" value="Mce4_CUP1"/>
    <property type="match status" value="1"/>
</dbReference>
<gene>
    <name evidence="3" type="ORF">D7D52_18315</name>
</gene>
<feature type="domain" description="Mce/MlaD" evidence="1">
    <location>
        <begin position="51"/>
        <end position="124"/>
    </location>
</feature>
<evidence type="ECO:0000313" key="4">
    <source>
        <dbReference type="Proteomes" id="UP000267164"/>
    </source>
</evidence>
<evidence type="ECO:0000313" key="3">
    <source>
        <dbReference type="EMBL" id="AYF75484.1"/>
    </source>
</evidence>
<dbReference type="Pfam" id="PF02470">
    <property type="entry name" value="MlaD"/>
    <property type="match status" value="1"/>
</dbReference>
<dbReference type="InterPro" id="IPR052336">
    <property type="entry name" value="MlaD_Phospholipid_Transporter"/>
</dbReference>
<dbReference type="OrthoDB" id="3456055at2"/>